<organism evidence="1 2">
    <name type="scientific">Legionella drancourtii LLAP12</name>
    <dbReference type="NCBI Taxonomy" id="658187"/>
    <lineage>
        <taxon>Bacteria</taxon>
        <taxon>Pseudomonadati</taxon>
        <taxon>Pseudomonadota</taxon>
        <taxon>Gammaproteobacteria</taxon>
        <taxon>Legionellales</taxon>
        <taxon>Legionellaceae</taxon>
        <taxon>Legionella</taxon>
    </lineage>
</organism>
<accession>G9EPZ9</accession>
<dbReference type="Proteomes" id="UP000002770">
    <property type="component" value="Unassembled WGS sequence"/>
</dbReference>
<gene>
    <name evidence="1" type="ORF">LDG_7341</name>
</gene>
<proteinExistence type="predicted"/>
<dbReference type="EMBL" id="JH413828">
    <property type="protein sequence ID" value="EHL30574.1"/>
    <property type="molecule type" value="Genomic_DNA"/>
</dbReference>
<dbReference type="AlphaFoldDB" id="G9EPZ9"/>
<dbReference type="STRING" id="658187.LDG_7341"/>
<evidence type="ECO:0000313" key="2">
    <source>
        <dbReference type="Proteomes" id="UP000002770"/>
    </source>
</evidence>
<protein>
    <submittedName>
        <fullName evidence="1">Uncharacterized protein</fullName>
    </submittedName>
</protein>
<sequence>MKIYPGASIKALIFFNGIDAFMASIYNCSKIIHDGFGDGKNNGFTGC</sequence>
<evidence type="ECO:0000313" key="1">
    <source>
        <dbReference type="EMBL" id="EHL30574.1"/>
    </source>
</evidence>
<keyword evidence="2" id="KW-1185">Reference proteome</keyword>
<dbReference type="HOGENOM" id="CLU_3169672_0_0_6"/>
<dbReference type="InParanoid" id="G9EPZ9"/>
<reference evidence="1 2" key="1">
    <citation type="journal article" date="2011" name="BMC Genomics">
        <title>Insight into cross-talk between intra-amoebal pathogens.</title>
        <authorList>
            <person name="Gimenez G."/>
            <person name="Bertelli C."/>
            <person name="Moliner C."/>
            <person name="Robert C."/>
            <person name="Raoult D."/>
            <person name="Fournier P.E."/>
            <person name="Greub G."/>
        </authorList>
    </citation>
    <scope>NUCLEOTIDE SEQUENCE [LARGE SCALE GENOMIC DNA]</scope>
    <source>
        <strain evidence="1 2">LLAP12</strain>
    </source>
</reference>
<name>G9EPZ9_9GAMM</name>